<sequence>MSDGHASWSLNFIETDLMATKSVYYFAEIDKKIVGFLSTIDLVDEIEISNIAVLPEKRGQGIASHLIEKIPFDWGHQQMDGTIKTIFLEVRATNLPAQRLYEKYDFDAFHIRKNYYTEPQEDAILMRRTKKISK</sequence>
<dbReference type="NCBIfam" id="TIGR01575">
    <property type="entry name" value="rimI"/>
    <property type="match status" value="1"/>
</dbReference>
<evidence type="ECO:0000256" key="1">
    <source>
        <dbReference type="RuleBase" id="RU363094"/>
    </source>
</evidence>
<comment type="catalytic activity">
    <reaction evidence="1">
        <text>N-terminal L-alanyl-[ribosomal protein bS18] + acetyl-CoA = N-terminal N(alpha)-acetyl-L-alanyl-[ribosomal protein bS18] + CoA + H(+)</text>
        <dbReference type="Rhea" id="RHEA:43756"/>
        <dbReference type="Rhea" id="RHEA-COMP:10676"/>
        <dbReference type="Rhea" id="RHEA-COMP:10677"/>
        <dbReference type="ChEBI" id="CHEBI:15378"/>
        <dbReference type="ChEBI" id="CHEBI:57287"/>
        <dbReference type="ChEBI" id="CHEBI:57288"/>
        <dbReference type="ChEBI" id="CHEBI:64718"/>
        <dbReference type="ChEBI" id="CHEBI:83683"/>
        <dbReference type="EC" id="2.3.1.266"/>
    </reaction>
</comment>
<dbReference type="EMBL" id="JXJU01000006">
    <property type="protein sequence ID" value="PCR99813.1"/>
    <property type="molecule type" value="Genomic_DNA"/>
</dbReference>
<evidence type="ECO:0000313" key="4">
    <source>
        <dbReference type="Proteomes" id="UP000218181"/>
    </source>
</evidence>
<dbReference type="AlphaFoldDB" id="A0A2A5RKP3"/>
<gene>
    <name evidence="3" type="ORF">RT41_GL001619</name>
</gene>
<dbReference type="Proteomes" id="UP000218181">
    <property type="component" value="Unassembled WGS sequence"/>
</dbReference>
<keyword evidence="3" id="KW-0808">Transferase</keyword>
<dbReference type="PROSITE" id="PS51186">
    <property type="entry name" value="GNAT"/>
    <property type="match status" value="1"/>
</dbReference>
<organism evidence="3 4">
    <name type="scientific">Lactococcus fujiensis JCM 16395</name>
    <dbReference type="NCBI Taxonomy" id="1291764"/>
    <lineage>
        <taxon>Bacteria</taxon>
        <taxon>Bacillati</taxon>
        <taxon>Bacillota</taxon>
        <taxon>Bacilli</taxon>
        <taxon>Lactobacillales</taxon>
        <taxon>Streptococcaceae</taxon>
        <taxon>Lactococcus</taxon>
    </lineage>
</organism>
<dbReference type="Pfam" id="PF00583">
    <property type="entry name" value="Acetyltransf_1"/>
    <property type="match status" value="1"/>
</dbReference>
<keyword evidence="1" id="KW-0963">Cytoplasm</keyword>
<name>A0A2A5RKP3_9LACT</name>
<dbReference type="GO" id="GO:0008999">
    <property type="term" value="F:protein-N-terminal-alanine acetyltransferase activity"/>
    <property type="evidence" value="ECO:0007669"/>
    <property type="project" value="UniProtKB-EC"/>
</dbReference>
<dbReference type="InterPro" id="IPR006464">
    <property type="entry name" value="AcTrfase_RimI/Ard1"/>
</dbReference>
<dbReference type="InterPro" id="IPR000182">
    <property type="entry name" value="GNAT_dom"/>
</dbReference>
<comment type="caution">
    <text evidence="3">The sequence shown here is derived from an EMBL/GenBank/DDBJ whole genome shotgun (WGS) entry which is preliminary data.</text>
</comment>
<dbReference type="EC" id="2.3.1.266" evidence="1"/>
<dbReference type="SUPFAM" id="SSF55729">
    <property type="entry name" value="Acyl-CoA N-acyltransferases (Nat)"/>
    <property type="match status" value="1"/>
</dbReference>
<dbReference type="InterPro" id="IPR016181">
    <property type="entry name" value="Acyl_CoA_acyltransferase"/>
</dbReference>
<dbReference type="InterPro" id="IPR050276">
    <property type="entry name" value="MshD_Acetyltransferase"/>
</dbReference>
<feature type="domain" description="N-acetyltransferase" evidence="2">
    <location>
        <begin position="1"/>
        <end position="131"/>
    </location>
</feature>
<protein>
    <recommendedName>
        <fullName evidence="1">[Ribosomal protein bS18]-alanine N-acetyltransferase</fullName>
        <ecNumber evidence="1">2.3.1.266</ecNumber>
    </recommendedName>
</protein>
<reference evidence="3 4" key="1">
    <citation type="submission" date="2014-12" db="EMBL/GenBank/DDBJ databases">
        <title>Draft genome sequences of 10 type strains of Lactococcus.</title>
        <authorList>
            <person name="Sun Z."/>
            <person name="Zhong Z."/>
            <person name="Liu W."/>
            <person name="Zhang W."/>
            <person name="Zhang H."/>
        </authorList>
    </citation>
    <scope>NUCLEOTIDE SEQUENCE [LARGE SCALE GENOMIC DNA]</scope>
    <source>
        <strain evidence="3 4">JCM 16395</strain>
    </source>
</reference>
<comment type="similarity">
    <text evidence="1">Belongs to the acetyltransferase family. RimI subfamily.</text>
</comment>
<evidence type="ECO:0000259" key="2">
    <source>
        <dbReference type="PROSITE" id="PS51186"/>
    </source>
</evidence>
<dbReference type="PANTHER" id="PTHR43617:SF20">
    <property type="entry name" value="N-ALPHA-ACETYLTRANSFERASE RIMI"/>
    <property type="match status" value="1"/>
</dbReference>
<keyword evidence="4" id="KW-1185">Reference proteome</keyword>
<dbReference type="Gene3D" id="3.40.630.30">
    <property type="match status" value="1"/>
</dbReference>
<evidence type="ECO:0000313" key="3">
    <source>
        <dbReference type="EMBL" id="PCR99813.1"/>
    </source>
</evidence>
<comment type="subcellular location">
    <subcellularLocation>
        <location evidence="1">Cytoplasm</location>
    </subcellularLocation>
</comment>
<dbReference type="GO" id="GO:0005737">
    <property type="term" value="C:cytoplasm"/>
    <property type="evidence" value="ECO:0007669"/>
    <property type="project" value="UniProtKB-SubCell"/>
</dbReference>
<comment type="function">
    <text evidence="1">Acetylates the N-terminal alanine of ribosomal protein bS18.</text>
</comment>
<dbReference type="PANTHER" id="PTHR43617">
    <property type="entry name" value="L-AMINO ACID N-ACETYLTRANSFERASE"/>
    <property type="match status" value="1"/>
</dbReference>
<dbReference type="CDD" id="cd04301">
    <property type="entry name" value="NAT_SF"/>
    <property type="match status" value="1"/>
</dbReference>
<dbReference type="STRING" id="1291764.GCA_001311235_01850"/>
<proteinExistence type="inferred from homology"/>
<accession>A0A2A5RKP3</accession>